<evidence type="ECO:0000256" key="5">
    <source>
        <dbReference type="ARBA" id="ARBA00022490"/>
    </source>
</evidence>
<dbReference type="InterPro" id="IPR016167">
    <property type="entry name" value="FAD-bd_PCMH_sub1"/>
</dbReference>
<dbReference type="NCBIfam" id="NF010480">
    <property type="entry name" value="PRK13905.1"/>
    <property type="match status" value="1"/>
</dbReference>
<evidence type="ECO:0000313" key="18">
    <source>
        <dbReference type="EMBL" id="PIV31947.1"/>
    </source>
</evidence>
<feature type="active site" evidence="16">
    <location>
        <position position="329"/>
    </location>
</feature>
<evidence type="ECO:0000259" key="17">
    <source>
        <dbReference type="PROSITE" id="PS51387"/>
    </source>
</evidence>
<keyword evidence="13 16" id="KW-0131">Cell cycle</keyword>
<dbReference type="InterPro" id="IPR016166">
    <property type="entry name" value="FAD-bd_PCMH"/>
</dbReference>
<keyword evidence="9 16" id="KW-0521">NADP</keyword>
<dbReference type="GO" id="GO:0071555">
    <property type="term" value="P:cell wall organization"/>
    <property type="evidence" value="ECO:0007669"/>
    <property type="project" value="UniProtKB-KW"/>
</dbReference>
<dbReference type="Gene3D" id="3.30.43.10">
    <property type="entry name" value="Uridine Diphospho-n-acetylenolpyruvylglucosamine Reductase, domain 2"/>
    <property type="match status" value="1"/>
</dbReference>
<feature type="domain" description="FAD-binding PCMH-type" evidence="17">
    <location>
        <begin position="18"/>
        <end position="200"/>
    </location>
</feature>
<evidence type="ECO:0000256" key="12">
    <source>
        <dbReference type="ARBA" id="ARBA00023002"/>
    </source>
</evidence>
<dbReference type="Gene3D" id="3.90.78.10">
    <property type="entry name" value="UDP-N-acetylenolpyruvoylglucosamine reductase, C-terminal domain"/>
    <property type="match status" value="1"/>
</dbReference>
<dbReference type="GO" id="GO:0071949">
    <property type="term" value="F:FAD binding"/>
    <property type="evidence" value="ECO:0007669"/>
    <property type="project" value="InterPro"/>
</dbReference>
<evidence type="ECO:0000256" key="16">
    <source>
        <dbReference type="HAMAP-Rule" id="MF_00037"/>
    </source>
</evidence>
<evidence type="ECO:0000256" key="8">
    <source>
        <dbReference type="ARBA" id="ARBA00022827"/>
    </source>
</evidence>
<dbReference type="InterPro" id="IPR006094">
    <property type="entry name" value="Oxid_FAD_bind_N"/>
</dbReference>
<dbReference type="InterPro" id="IPR011601">
    <property type="entry name" value="MurB_C"/>
</dbReference>
<evidence type="ECO:0000256" key="9">
    <source>
        <dbReference type="ARBA" id="ARBA00022857"/>
    </source>
</evidence>
<dbReference type="Pfam" id="PF02873">
    <property type="entry name" value="MurB_C"/>
    <property type="match status" value="1"/>
</dbReference>
<reference evidence="19" key="1">
    <citation type="submission" date="2017-09" db="EMBL/GenBank/DDBJ databases">
        <title>Depth-based differentiation of microbial function through sediment-hosted aquifers and enrichment of novel symbionts in the deep terrestrial subsurface.</title>
        <authorList>
            <person name="Probst A.J."/>
            <person name="Ladd B."/>
            <person name="Jarett J.K."/>
            <person name="Geller-Mcgrath D.E."/>
            <person name="Sieber C.M.K."/>
            <person name="Emerson J.B."/>
            <person name="Anantharaman K."/>
            <person name="Thomas B.C."/>
            <person name="Malmstrom R."/>
            <person name="Stieglmeier M."/>
            <person name="Klingl A."/>
            <person name="Woyke T."/>
            <person name="Ryan C.M."/>
            <person name="Banfield J.F."/>
        </authorList>
    </citation>
    <scope>NUCLEOTIDE SEQUENCE [LARGE SCALE GENOMIC DNA]</scope>
</reference>
<dbReference type="EC" id="1.3.1.98" evidence="16"/>
<dbReference type="PANTHER" id="PTHR21071">
    <property type="entry name" value="UDP-N-ACETYLENOLPYRUVOYLGLUCOSAMINE REDUCTASE"/>
    <property type="match status" value="1"/>
</dbReference>
<evidence type="ECO:0000256" key="11">
    <source>
        <dbReference type="ARBA" id="ARBA00022984"/>
    </source>
</evidence>
<evidence type="ECO:0000256" key="10">
    <source>
        <dbReference type="ARBA" id="ARBA00022960"/>
    </source>
</evidence>
<evidence type="ECO:0000256" key="6">
    <source>
        <dbReference type="ARBA" id="ARBA00022618"/>
    </source>
</evidence>
<evidence type="ECO:0000313" key="19">
    <source>
        <dbReference type="Proteomes" id="UP000230595"/>
    </source>
</evidence>
<dbReference type="InterPro" id="IPR036635">
    <property type="entry name" value="MurB_C_sf"/>
</dbReference>
<dbReference type="AlphaFoldDB" id="A0A2M7CQK5"/>
<dbReference type="NCBIfam" id="TIGR00179">
    <property type="entry name" value="murB"/>
    <property type="match status" value="1"/>
</dbReference>
<dbReference type="InterPro" id="IPR016169">
    <property type="entry name" value="FAD-bd_PCMH_sub2"/>
</dbReference>
<name>A0A2M7CQK5_9BACT</name>
<dbReference type="GO" id="GO:0051301">
    <property type="term" value="P:cell division"/>
    <property type="evidence" value="ECO:0007669"/>
    <property type="project" value="UniProtKB-KW"/>
</dbReference>
<comment type="function">
    <text evidence="2 16">Cell wall formation.</text>
</comment>
<comment type="subcellular location">
    <subcellularLocation>
        <location evidence="3 16">Cytoplasm</location>
    </subcellularLocation>
</comment>
<keyword evidence="6 16" id="KW-0132">Cell division</keyword>
<dbReference type="InterPro" id="IPR003170">
    <property type="entry name" value="MurB"/>
</dbReference>
<dbReference type="SUPFAM" id="SSF56176">
    <property type="entry name" value="FAD-binding/transporter-associated domain-like"/>
    <property type="match status" value="1"/>
</dbReference>
<evidence type="ECO:0000256" key="4">
    <source>
        <dbReference type="ARBA" id="ARBA00004752"/>
    </source>
</evidence>
<dbReference type="PANTHER" id="PTHR21071:SF4">
    <property type="entry name" value="UDP-N-ACETYLENOLPYRUVOYLGLUCOSAMINE REDUCTASE"/>
    <property type="match status" value="1"/>
</dbReference>
<keyword evidence="14 16" id="KW-0961">Cell wall biogenesis/degradation</keyword>
<dbReference type="GO" id="GO:0008762">
    <property type="term" value="F:UDP-N-acetylmuramate dehydrogenase activity"/>
    <property type="evidence" value="ECO:0007669"/>
    <property type="project" value="UniProtKB-UniRule"/>
</dbReference>
<proteinExistence type="inferred from homology"/>
<dbReference type="SUPFAM" id="SSF56194">
    <property type="entry name" value="Uridine diphospho-N-Acetylenolpyruvylglucosamine reductase, MurB, C-terminal domain"/>
    <property type="match status" value="1"/>
</dbReference>
<protein>
    <recommendedName>
        <fullName evidence="16">UDP-N-acetylenolpyruvoylglucosamine reductase</fullName>
        <ecNumber evidence="16">1.3.1.98</ecNumber>
    </recommendedName>
    <alternativeName>
        <fullName evidence="16">UDP-N-acetylmuramate dehydrogenase</fullName>
    </alternativeName>
</protein>
<dbReference type="Gene3D" id="3.30.465.10">
    <property type="match status" value="1"/>
</dbReference>
<accession>A0A2M7CQK5</accession>
<dbReference type="Pfam" id="PF01565">
    <property type="entry name" value="FAD_binding_4"/>
    <property type="match status" value="1"/>
</dbReference>
<dbReference type="Proteomes" id="UP000230595">
    <property type="component" value="Unassembled WGS sequence"/>
</dbReference>
<evidence type="ECO:0000256" key="1">
    <source>
        <dbReference type="ARBA" id="ARBA00001974"/>
    </source>
</evidence>
<dbReference type="GO" id="GO:0009252">
    <property type="term" value="P:peptidoglycan biosynthetic process"/>
    <property type="evidence" value="ECO:0007669"/>
    <property type="project" value="UniProtKB-UniRule"/>
</dbReference>
<dbReference type="EMBL" id="PEUH01000008">
    <property type="protein sequence ID" value="PIV31947.1"/>
    <property type="molecule type" value="Genomic_DNA"/>
</dbReference>
<keyword evidence="10 16" id="KW-0133">Cell shape</keyword>
<sequence>MLINFDKNVPLKQISHYKIGGNAKYFFEAKNADDLIKVIEKQRQLKTPVFILAGATNVLIDDHGFNGLIIKPDFKFIRKENNVFVNPHTKQSYSVGINVGAGVLMKELVDFALEKNLSGLEWAGGLPGTLGGAIRGNAGAFGGEMKDTIEKVMSLDISQKNPKIIKRKFKDCGFQYRSSIFKKNKGGEIITEATLKLQKGDGKKIEEEIIKNINYRLLKHPMEYPSLGSTFKNVPLTQIDSKIISINPCFNPHKSMSIIKNDPFPVIPAAYFISEAGLKGISIGGAMISPKHPNFIVNILDAKAKDVENLIQLVKNEVKKKFKIELQEEIERLI</sequence>
<evidence type="ECO:0000256" key="14">
    <source>
        <dbReference type="ARBA" id="ARBA00023316"/>
    </source>
</evidence>
<dbReference type="PROSITE" id="PS51387">
    <property type="entry name" value="FAD_PCMH"/>
    <property type="match status" value="1"/>
</dbReference>
<dbReference type="HAMAP" id="MF_00037">
    <property type="entry name" value="MurB"/>
    <property type="match status" value="1"/>
</dbReference>
<dbReference type="InterPro" id="IPR036318">
    <property type="entry name" value="FAD-bd_PCMH-like_sf"/>
</dbReference>
<evidence type="ECO:0000256" key="13">
    <source>
        <dbReference type="ARBA" id="ARBA00023306"/>
    </source>
</evidence>
<comment type="catalytic activity">
    <reaction evidence="15 16">
        <text>UDP-N-acetyl-alpha-D-muramate + NADP(+) = UDP-N-acetyl-3-O-(1-carboxyvinyl)-alpha-D-glucosamine + NADPH + H(+)</text>
        <dbReference type="Rhea" id="RHEA:12248"/>
        <dbReference type="ChEBI" id="CHEBI:15378"/>
        <dbReference type="ChEBI" id="CHEBI:57783"/>
        <dbReference type="ChEBI" id="CHEBI:58349"/>
        <dbReference type="ChEBI" id="CHEBI:68483"/>
        <dbReference type="ChEBI" id="CHEBI:70757"/>
        <dbReference type="EC" id="1.3.1.98"/>
    </reaction>
</comment>
<organism evidence="18 19">
    <name type="scientific">Candidatus Wolfebacteria bacterium CG02_land_8_20_14_3_00_37_12</name>
    <dbReference type="NCBI Taxonomy" id="1975066"/>
    <lineage>
        <taxon>Bacteria</taxon>
        <taxon>Candidatus Wolfeibacteriota</taxon>
    </lineage>
</organism>
<keyword evidence="5 16" id="KW-0963">Cytoplasm</keyword>
<keyword evidence="8 16" id="KW-0274">FAD</keyword>
<dbReference type="GO" id="GO:0005829">
    <property type="term" value="C:cytosol"/>
    <property type="evidence" value="ECO:0007669"/>
    <property type="project" value="TreeGrafter"/>
</dbReference>
<evidence type="ECO:0000256" key="15">
    <source>
        <dbReference type="ARBA" id="ARBA00048914"/>
    </source>
</evidence>
<dbReference type="GO" id="GO:0008360">
    <property type="term" value="P:regulation of cell shape"/>
    <property type="evidence" value="ECO:0007669"/>
    <property type="project" value="UniProtKB-KW"/>
</dbReference>
<gene>
    <name evidence="16" type="primary">murB</name>
    <name evidence="18" type="ORF">COS33_00500</name>
</gene>
<comment type="cofactor">
    <cofactor evidence="1 16">
        <name>FAD</name>
        <dbReference type="ChEBI" id="CHEBI:57692"/>
    </cofactor>
</comment>
<feature type="active site" evidence="16">
    <location>
        <position position="177"/>
    </location>
</feature>
<evidence type="ECO:0000256" key="2">
    <source>
        <dbReference type="ARBA" id="ARBA00003921"/>
    </source>
</evidence>
<feature type="active site" description="Proton donor" evidence="16">
    <location>
        <position position="229"/>
    </location>
</feature>
<keyword evidence="7 16" id="KW-0285">Flavoprotein</keyword>
<keyword evidence="11 16" id="KW-0573">Peptidoglycan synthesis</keyword>
<dbReference type="UniPathway" id="UPA00219"/>
<keyword evidence="12 16" id="KW-0560">Oxidoreductase</keyword>
<comment type="caution">
    <text evidence="18">The sequence shown here is derived from an EMBL/GenBank/DDBJ whole genome shotgun (WGS) entry which is preliminary data.</text>
</comment>
<comment type="pathway">
    <text evidence="4 16">Cell wall biogenesis; peptidoglycan biosynthesis.</text>
</comment>
<comment type="similarity">
    <text evidence="16">Belongs to the MurB family.</text>
</comment>
<evidence type="ECO:0000256" key="7">
    <source>
        <dbReference type="ARBA" id="ARBA00022630"/>
    </source>
</evidence>
<evidence type="ECO:0000256" key="3">
    <source>
        <dbReference type="ARBA" id="ARBA00004496"/>
    </source>
</evidence>